<dbReference type="Proteomes" id="UP000019380">
    <property type="component" value="Unassembled WGS sequence"/>
</dbReference>
<evidence type="ECO:0000313" key="2">
    <source>
        <dbReference type="Proteomes" id="UP000019380"/>
    </source>
</evidence>
<sequence length="103" mass="12349">MVFMANYATNIFHARTENKTDLDKIEAFLDDTFSEFTNRYGDSVDAEFSSRWVYPEEEIKKLVESLEDKDKVYIKILTYEFEDEYVSFRIFSQGEWKVKLITE</sequence>
<dbReference type="AlphaFoldDB" id="D4VIT9"/>
<protein>
    <submittedName>
        <fullName evidence="1">Uncharacterized protein</fullName>
    </submittedName>
</protein>
<accession>D4VIT9</accession>
<gene>
    <name evidence="1" type="ORF">BN890_49310</name>
</gene>
<reference evidence="1 2" key="1">
    <citation type="submission" date="2013-12" db="EMBL/GenBank/DDBJ databases">
        <title>Improved hybrid genome assemblies of Bacteroides xylanisolvens SD CC 1b and Bacteroides xylanisolvens SD CC 2a using Illumina and 454 Sequencing.</title>
        <authorList>
            <person name="Ramaraj T."/>
            <person name="Sundararajan A."/>
            <person name="Mudge J."/>
            <person name="Schilkey F.D."/>
            <person name="Delvecchio V."/>
            <person name="Donlon M."/>
            <person name="Ziemer C."/>
        </authorList>
    </citation>
    <scope>NUCLEOTIDE SEQUENCE [LARGE SCALE GENOMIC DNA]</scope>
</reference>
<name>D4VIT9_9BACE</name>
<organism evidence="1 2">
    <name type="scientific">Bacteroides xylanisolvens SD CC 1b</name>
    <dbReference type="NCBI Taxonomy" id="702447"/>
    <lineage>
        <taxon>Bacteria</taxon>
        <taxon>Pseudomonadati</taxon>
        <taxon>Bacteroidota</taxon>
        <taxon>Bacteroidia</taxon>
        <taxon>Bacteroidales</taxon>
        <taxon>Bacteroidaceae</taxon>
        <taxon>Bacteroides</taxon>
    </lineage>
</organism>
<comment type="caution">
    <text evidence="1">The sequence shown here is derived from an EMBL/GenBank/DDBJ whole genome shotgun (WGS) entry which is preliminary data.</text>
</comment>
<dbReference type="EMBL" id="CBXG010000054">
    <property type="protein sequence ID" value="CDM07307.1"/>
    <property type="molecule type" value="Genomic_DNA"/>
</dbReference>
<evidence type="ECO:0000313" key="1">
    <source>
        <dbReference type="EMBL" id="CDM07307.1"/>
    </source>
</evidence>
<proteinExistence type="predicted"/>